<name>A0A820EJ30_9BILA</name>
<dbReference type="Proteomes" id="UP000663874">
    <property type="component" value="Unassembled WGS sequence"/>
</dbReference>
<gene>
    <name evidence="1" type="ORF">FNK824_LOCUS38436</name>
</gene>
<protein>
    <submittedName>
        <fullName evidence="1">Uncharacterized protein</fullName>
    </submittedName>
</protein>
<feature type="non-terminal residue" evidence="1">
    <location>
        <position position="1"/>
    </location>
</feature>
<dbReference type="AlphaFoldDB" id="A0A820EJ30"/>
<sequence length="42" mass="4543">LDYDTLLEMLSYTYGPCSVVESNGSPTIRVFANSTLLDAKAS</sequence>
<evidence type="ECO:0000313" key="2">
    <source>
        <dbReference type="Proteomes" id="UP000663874"/>
    </source>
</evidence>
<accession>A0A820EJ30</accession>
<reference evidence="1" key="1">
    <citation type="submission" date="2021-02" db="EMBL/GenBank/DDBJ databases">
        <authorList>
            <person name="Nowell W R."/>
        </authorList>
    </citation>
    <scope>NUCLEOTIDE SEQUENCE</scope>
</reference>
<proteinExistence type="predicted"/>
<comment type="caution">
    <text evidence="1">The sequence shown here is derived from an EMBL/GenBank/DDBJ whole genome shotgun (WGS) entry which is preliminary data.</text>
</comment>
<evidence type="ECO:0000313" key="1">
    <source>
        <dbReference type="EMBL" id="CAF4247038.1"/>
    </source>
</evidence>
<dbReference type="EMBL" id="CAJOBE010021901">
    <property type="protein sequence ID" value="CAF4247038.1"/>
    <property type="molecule type" value="Genomic_DNA"/>
</dbReference>
<organism evidence="1 2">
    <name type="scientific">Rotaria sordida</name>
    <dbReference type="NCBI Taxonomy" id="392033"/>
    <lineage>
        <taxon>Eukaryota</taxon>
        <taxon>Metazoa</taxon>
        <taxon>Spiralia</taxon>
        <taxon>Gnathifera</taxon>
        <taxon>Rotifera</taxon>
        <taxon>Eurotatoria</taxon>
        <taxon>Bdelloidea</taxon>
        <taxon>Philodinida</taxon>
        <taxon>Philodinidae</taxon>
        <taxon>Rotaria</taxon>
    </lineage>
</organism>